<keyword evidence="5" id="KW-0732">Signal</keyword>
<evidence type="ECO:0000256" key="4">
    <source>
        <dbReference type="SAM" id="MobiDB-lite"/>
    </source>
</evidence>
<feature type="region of interest" description="Disordered" evidence="4">
    <location>
        <begin position="425"/>
        <end position="531"/>
    </location>
</feature>
<evidence type="ECO:0000256" key="5">
    <source>
        <dbReference type="SAM" id="SignalP"/>
    </source>
</evidence>
<feature type="region of interest" description="Disordered" evidence="4">
    <location>
        <begin position="570"/>
        <end position="618"/>
    </location>
</feature>
<dbReference type="PANTHER" id="PTHR12558">
    <property type="entry name" value="CELL DIVISION CYCLE 16,23,27"/>
    <property type="match status" value="1"/>
</dbReference>
<keyword evidence="1 3" id="KW-0802">TPR repeat</keyword>
<dbReference type="GO" id="GO:0051301">
    <property type="term" value="P:cell division"/>
    <property type="evidence" value="ECO:0007669"/>
    <property type="project" value="TreeGrafter"/>
</dbReference>
<feature type="repeat" description="TPR" evidence="3">
    <location>
        <begin position="913"/>
        <end position="946"/>
    </location>
</feature>
<reference evidence="8 9" key="1">
    <citation type="submission" date="2017-11" db="EMBL/GenBank/DDBJ databases">
        <title>De novo assembly and phasing of dikaryotic genomes from two isolates of Puccinia coronata f. sp. avenae, the causal agent of oat crown rust.</title>
        <authorList>
            <person name="Miller M.E."/>
            <person name="Zhang Y."/>
            <person name="Omidvar V."/>
            <person name="Sperschneider J."/>
            <person name="Schwessinger B."/>
            <person name="Raley C."/>
            <person name="Palmer J.M."/>
            <person name="Garnica D."/>
            <person name="Upadhyaya N."/>
            <person name="Rathjen J."/>
            <person name="Taylor J.M."/>
            <person name="Park R.F."/>
            <person name="Dodds P.N."/>
            <person name="Hirsch C.D."/>
            <person name="Kianian S.F."/>
            <person name="Figueroa M."/>
        </authorList>
    </citation>
    <scope>NUCLEOTIDE SEQUENCE [LARGE SCALE GENOMIC DNA]</scope>
    <source>
        <strain evidence="6">12NC29</strain>
        <strain evidence="7">12SD80</strain>
    </source>
</reference>
<feature type="chain" id="PRO_5015083494" description="Anaphase-promoting complex subunit 3" evidence="5">
    <location>
        <begin position="22"/>
        <end position="978"/>
    </location>
</feature>
<dbReference type="InterPro" id="IPR019734">
    <property type="entry name" value="TPR_rpt"/>
</dbReference>
<dbReference type="OrthoDB" id="10248520at2759"/>
<evidence type="ECO:0000313" key="6">
    <source>
        <dbReference type="EMBL" id="PLW09812.1"/>
    </source>
</evidence>
<dbReference type="GO" id="GO:0007091">
    <property type="term" value="P:metaphase/anaphase transition of mitotic cell cycle"/>
    <property type="evidence" value="ECO:0007669"/>
    <property type="project" value="TreeGrafter"/>
</dbReference>
<dbReference type="AlphaFoldDB" id="A0A2N5S988"/>
<dbReference type="GO" id="GO:0031145">
    <property type="term" value="P:anaphase-promoting complex-dependent catabolic process"/>
    <property type="evidence" value="ECO:0007669"/>
    <property type="project" value="TreeGrafter"/>
</dbReference>
<dbReference type="EMBL" id="PGCJ01001087">
    <property type="protein sequence ID" value="PLW09812.1"/>
    <property type="molecule type" value="Genomic_DNA"/>
</dbReference>
<dbReference type="SMART" id="SM00028">
    <property type="entry name" value="TPR"/>
    <property type="match status" value="8"/>
</dbReference>
<dbReference type="SUPFAM" id="SSF48452">
    <property type="entry name" value="TPR-like"/>
    <property type="match status" value="1"/>
</dbReference>
<feature type="repeat" description="TPR" evidence="3">
    <location>
        <begin position="810"/>
        <end position="843"/>
    </location>
</feature>
<dbReference type="GO" id="GO:0005680">
    <property type="term" value="C:anaphase-promoting complex"/>
    <property type="evidence" value="ECO:0007669"/>
    <property type="project" value="TreeGrafter"/>
</dbReference>
<dbReference type="Proteomes" id="UP000235392">
    <property type="component" value="Unassembled WGS sequence"/>
</dbReference>
<dbReference type="Pfam" id="PF13181">
    <property type="entry name" value="TPR_8"/>
    <property type="match status" value="1"/>
</dbReference>
<comment type="similarity">
    <text evidence="2">Belongs to the APC3/CDC27 family.</text>
</comment>
<evidence type="ECO:0000313" key="9">
    <source>
        <dbReference type="Proteomes" id="UP000235392"/>
    </source>
</evidence>
<dbReference type="EMBL" id="PGCI01000711">
    <property type="protein sequence ID" value="PLW19618.1"/>
    <property type="molecule type" value="Genomic_DNA"/>
</dbReference>
<dbReference type="Proteomes" id="UP000235388">
    <property type="component" value="Unassembled WGS sequence"/>
</dbReference>
<dbReference type="PROSITE" id="PS50005">
    <property type="entry name" value="TPR"/>
    <property type="match status" value="4"/>
</dbReference>
<feature type="repeat" description="TPR" evidence="3">
    <location>
        <begin position="741"/>
        <end position="774"/>
    </location>
</feature>
<dbReference type="Pfam" id="PF12895">
    <property type="entry name" value="ANAPC3"/>
    <property type="match status" value="1"/>
</dbReference>
<feature type="compositionally biased region" description="Low complexity" evidence="4">
    <location>
        <begin position="504"/>
        <end position="514"/>
    </location>
</feature>
<evidence type="ECO:0000313" key="8">
    <source>
        <dbReference type="Proteomes" id="UP000235388"/>
    </source>
</evidence>
<evidence type="ECO:0000313" key="7">
    <source>
        <dbReference type="EMBL" id="PLW19618.1"/>
    </source>
</evidence>
<sequence>MASSNSLVNLLVLIILRLLRSKLTSSALFFAERLHVLIPSSELATYFLALCLYELKQYRATIHLLRNVPVYLPTVDHSSTTTTRPKEEEEQENNTKGKGKGKARGNGIGNNNTHHHHQFTINDPFNSPAKTPIKISNQQPANLASTRCALIYSKACNMIDRPKEGLEVYLQAIEQFGISNHDQQDLFSYLNQSTTSSSSTYTHLANLSFNSHEYEKANRFYRKALESTPDGHLCWEAFEGLCQTISTGEEVDPNQFFNIPHLDHFLPEYMELDDQYIICTPHSSSSSSSTTTNNNYIKQPNSNFNNLPIVSNAPIKPKPPPLAPKDTFRIMGTNGLYRHHKQMLMDNSFGDSSRNSSFVVNSFDHHPSYPPKSIQRAQLNSNFISHATPSTPNLNRPSPLPTSSFNFAIGDAPRPGSAYDHPIPISSTPNLRHGFEHNKSTSACNHPPPMPAPSPLPFYPIKTAKSDHPSPSLLPAMGQHSRGGLVSVKRTRSQTQSQDRLPLSSTSSASTTTTNQPDPDANSKPNSQLANPATITPVTTAAQAAKLGNGRLLSRREMLDSGRLLKVGLRETKRAKSNSNMTDPDHPCTPILSSAPDHQRPPASSFPPPSAASSSSLPLPPASRFRADKIHAIHWVLDLLRTFASAQLALSRFNSQNALDLLASLPSDQQRSWRVYCLIGKARFEMLDYKAAEIAFRKARESFPHLVKHMDIYSTLLWHLRKTTTLSYLSQELQLIDGEASETWIATGNLFSRLSDHGNALKCFQRATQLRKGCSYGYTLSGHESLMLAEYARSLVFFRESIRRNSRANYNAFFGLGECFFKQDRFRLALFFFNHAHKINPYNPLILAAVAKVYQAVGDLNPALHFFSQAVNVAHSSVASVRFSRAKILFELGEFEESKTELEKLVDMVPTEFNVRFLLGKIYMQLGQKNLAIKQLTFSIELDPKAIHVIKKLLEQLHHLHRQQPESSSTAAAASSSV</sequence>
<name>A0A2N5S988_9BASI</name>
<dbReference type="GO" id="GO:0005737">
    <property type="term" value="C:cytoplasm"/>
    <property type="evidence" value="ECO:0007669"/>
    <property type="project" value="TreeGrafter"/>
</dbReference>
<dbReference type="PANTHER" id="PTHR12558:SF13">
    <property type="entry name" value="CELL DIVISION CYCLE PROTEIN 27 HOMOLOG"/>
    <property type="match status" value="1"/>
</dbReference>
<accession>A0A2N5S988</accession>
<evidence type="ECO:0000256" key="2">
    <source>
        <dbReference type="ARBA" id="ARBA00038210"/>
    </source>
</evidence>
<evidence type="ECO:0000256" key="1">
    <source>
        <dbReference type="ARBA" id="ARBA00022803"/>
    </source>
</evidence>
<feature type="region of interest" description="Disordered" evidence="4">
    <location>
        <begin position="75"/>
        <end position="105"/>
    </location>
</feature>
<comment type="caution">
    <text evidence="6">The sequence shown here is derived from an EMBL/GenBank/DDBJ whole genome shotgun (WGS) entry which is preliminary data.</text>
</comment>
<dbReference type="STRING" id="200324.A0A2N5S988"/>
<feature type="compositionally biased region" description="Pro residues" evidence="4">
    <location>
        <begin position="446"/>
        <end position="458"/>
    </location>
</feature>
<gene>
    <name evidence="6" type="ORF">PCANC_24462</name>
    <name evidence="7" type="ORF">PCASD_18200</name>
</gene>
<dbReference type="GO" id="GO:0016567">
    <property type="term" value="P:protein ubiquitination"/>
    <property type="evidence" value="ECO:0007669"/>
    <property type="project" value="TreeGrafter"/>
</dbReference>
<feature type="signal peptide" evidence="5">
    <location>
        <begin position="1"/>
        <end position="21"/>
    </location>
</feature>
<dbReference type="Gene3D" id="1.25.40.10">
    <property type="entry name" value="Tetratricopeptide repeat domain"/>
    <property type="match status" value="5"/>
</dbReference>
<dbReference type="InterPro" id="IPR011990">
    <property type="entry name" value="TPR-like_helical_dom_sf"/>
</dbReference>
<keyword evidence="8" id="KW-1185">Reference proteome</keyword>
<feature type="repeat" description="TPR" evidence="3">
    <location>
        <begin position="198"/>
        <end position="231"/>
    </location>
</feature>
<protein>
    <recommendedName>
        <fullName evidence="10">Anaphase-promoting complex subunit 3</fullName>
    </recommendedName>
</protein>
<evidence type="ECO:0000256" key="3">
    <source>
        <dbReference type="PROSITE-ProRule" id="PRU00339"/>
    </source>
</evidence>
<organism evidence="6 8">
    <name type="scientific">Puccinia coronata f. sp. avenae</name>
    <dbReference type="NCBI Taxonomy" id="200324"/>
    <lineage>
        <taxon>Eukaryota</taxon>
        <taxon>Fungi</taxon>
        <taxon>Dikarya</taxon>
        <taxon>Basidiomycota</taxon>
        <taxon>Pucciniomycotina</taxon>
        <taxon>Pucciniomycetes</taxon>
        <taxon>Pucciniales</taxon>
        <taxon>Pucciniaceae</taxon>
        <taxon>Puccinia</taxon>
    </lineage>
</organism>
<proteinExistence type="inferred from homology"/>
<evidence type="ECO:0008006" key="10">
    <source>
        <dbReference type="Google" id="ProtNLM"/>
    </source>
</evidence>